<proteinExistence type="predicted"/>
<feature type="compositionally biased region" description="Basic and acidic residues" evidence="1">
    <location>
        <begin position="1"/>
        <end position="20"/>
    </location>
</feature>
<dbReference type="OrthoDB" id="2318150at2759"/>
<sequence length="204" mass="23838">MKKDLSEDIIKDEESSKNKDNNLSNEYEDFNEIIQINNMERNSALQFLIHYKKYSTLQTNKSSLINSVLEEHELKNIEDNYTMQQQTIFNNQQIQFTTDDASKQIVSAQDNFTSNQERITKDKQVANKNLEDYHSKMKCQMHTKYNIHKHVYEVGDLVKIQVTKIDRGLTFSASIVLSLRPKEYLELDNPLTNVTVSIIEVARL</sequence>
<gene>
    <name evidence="2" type="ORF">CPELLU_LOCUS7660</name>
</gene>
<accession>A0A9N9CV23</accession>
<evidence type="ECO:0000313" key="2">
    <source>
        <dbReference type="EMBL" id="CAG8615460.1"/>
    </source>
</evidence>
<dbReference type="EMBL" id="CAJVQA010005205">
    <property type="protein sequence ID" value="CAG8615460.1"/>
    <property type="molecule type" value="Genomic_DNA"/>
</dbReference>
<comment type="caution">
    <text evidence="2">The sequence shown here is derived from an EMBL/GenBank/DDBJ whole genome shotgun (WGS) entry which is preliminary data.</text>
</comment>
<evidence type="ECO:0000313" key="3">
    <source>
        <dbReference type="Proteomes" id="UP000789759"/>
    </source>
</evidence>
<evidence type="ECO:0000256" key="1">
    <source>
        <dbReference type="SAM" id="MobiDB-lite"/>
    </source>
</evidence>
<dbReference type="AlphaFoldDB" id="A0A9N9CV23"/>
<dbReference type="Proteomes" id="UP000789759">
    <property type="component" value="Unassembled WGS sequence"/>
</dbReference>
<reference evidence="2" key="1">
    <citation type="submission" date="2021-06" db="EMBL/GenBank/DDBJ databases">
        <authorList>
            <person name="Kallberg Y."/>
            <person name="Tangrot J."/>
            <person name="Rosling A."/>
        </authorList>
    </citation>
    <scope>NUCLEOTIDE SEQUENCE</scope>
    <source>
        <strain evidence="2">FL966</strain>
    </source>
</reference>
<name>A0A9N9CV23_9GLOM</name>
<feature type="region of interest" description="Disordered" evidence="1">
    <location>
        <begin position="1"/>
        <end position="24"/>
    </location>
</feature>
<organism evidence="2 3">
    <name type="scientific">Cetraspora pellucida</name>
    <dbReference type="NCBI Taxonomy" id="1433469"/>
    <lineage>
        <taxon>Eukaryota</taxon>
        <taxon>Fungi</taxon>
        <taxon>Fungi incertae sedis</taxon>
        <taxon>Mucoromycota</taxon>
        <taxon>Glomeromycotina</taxon>
        <taxon>Glomeromycetes</taxon>
        <taxon>Diversisporales</taxon>
        <taxon>Gigasporaceae</taxon>
        <taxon>Cetraspora</taxon>
    </lineage>
</organism>
<keyword evidence="3" id="KW-1185">Reference proteome</keyword>
<protein>
    <submittedName>
        <fullName evidence="2">4533_t:CDS:1</fullName>
    </submittedName>
</protein>